<dbReference type="GO" id="GO:0030170">
    <property type="term" value="F:pyridoxal phosphate binding"/>
    <property type="evidence" value="ECO:0007669"/>
    <property type="project" value="UniProtKB-UniRule"/>
</dbReference>
<proteinExistence type="inferred from homology"/>
<dbReference type="GO" id="GO:0004648">
    <property type="term" value="F:O-phospho-L-serine:2-oxoglutarate aminotransferase activity"/>
    <property type="evidence" value="ECO:0007669"/>
    <property type="project" value="UniProtKB-UniRule"/>
</dbReference>
<feature type="binding site" evidence="12">
    <location>
        <position position="199"/>
    </location>
    <ligand>
        <name>pyridoxal 5'-phosphate</name>
        <dbReference type="ChEBI" id="CHEBI:597326"/>
    </ligand>
</feature>
<keyword evidence="8 12" id="KW-0664">Pyridoxine biosynthesis</keyword>
<comment type="cofactor">
    <cofactor evidence="12">
        <name>pyridoxal 5'-phosphate</name>
        <dbReference type="ChEBI" id="CHEBI:597326"/>
    </cofactor>
    <text evidence="12">Binds 1 pyridoxal phosphate per subunit.</text>
</comment>
<dbReference type="InterPro" id="IPR015421">
    <property type="entry name" value="PyrdxlP-dep_Trfase_major"/>
</dbReference>
<comment type="caution">
    <text evidence="15">The sequence shown here is derived from an EMBL/GenBank/DDBJ whole genome shotgun (WGS) entry which is preliminary data.</text>
</comment>
<feature type="binding site" evidence="12">
    <location>
        <position position="46"/>
    </location>
    <ligand>
        <name>L-glutamate</name>
        <dbReference type="ChEBI" id="CHEBI:29985"/>
    </ligand>
</feature>
<comment type="function">
    <text evidence="12">Catalyzes the reversible conversion of 3-phosphohydroxypyruvate to phosphoserine and of 3-hydroxy-2-oxo-4-phosphonooxybutanoate to phosphohydroxythreonine.</text>
</comment>
<evidence type="ECO:0000259" key="14">
    <source>
        <dbReference type="Pfam" id="PF00266"/>
    </source>
</evidence>
<evidence type="ECO:0000256" key="12">
    <source>
        <dbReference type="HAMAP-Rule" id="MF_00160"/>
    </source>
</evidence>
<dbReference type="RefSeq" id="WP_100757274.1">
    <property type="nucleotide sequence ID" value="NZ_NPDT01000001.1"/>
</dbReference>
<keyword evidence="12" id="KW-0963">Cytoplasm</keyword>
<comment type="catalytic activity">
    <reaction evidence="11 12 13">
        <text>O-phospho-L-serine + 2-oxoglutarate = 3-phosphooxypyruvate + L-glutamate</text>
        <dbReference type="Rhea" id="RHEA:14329"/>
        <dbReference type="ChEBI" id="CHEBI:16810"/>
        <dbReference type="ChEBI" id="CHEBI:18110"/>
        <dbReference type="ChEBI" id="CHEBI:29985"/>
        <dbReference type="ChEBI" id="CHEBI:57524"/>
        <dbReference type="EC" id="2.6.1.52"/>
    </reaction>
</comment>
<evidence type="ECO:0000256" key="5">
    <source>
        <dbReference type="ARBA" id="ARBA00022605"/>
    </source>
</evidence>
<reference evidence="15 16" key="1">
    <citation type="submission" date="2017-07" db="EMBL/GenBank/DDBJ databases">
        <title>Leptospira spp. isolated from tropical soils.</title>
        <authorList>
            <person name="Thibeaux R."/>
            <person name="Iraola G."/>
            <person name="Ferres I."/>
            <person name="Bierque E."/>
            <person name="Girault D."/>
            <person name="Soupe-Gilbert M.-E."/>
            <person name="Picardeau M."/>
            <person name="Goarant C."/>
        </authorList>
    </citation>
    <scope>NUCLEOTIDE SEQUENCE [LARGE SCALE GENOMIC DNA]</scope>
    <source>
        <strain evidence="15 16">FH2-C-A2</strain>
    </source>
</reference>
<dbReference type="GO" id="GO:0006564">
    <property type="term" value="P:L-serine biosynthetic process"/>
    <property type="evidence" value="ECO:0007669"/>
    <property type="project" value="UniProtKB-UniRule"/>
</dbReference>
<dbReference type="UniPathway" id="UPA00135">
    <property type="reaction ID" value="UER00197"/>
</dbReference>
<feature type="modified residue" description="N6-(pyridoxal phosphate)lysine" evidence="12">
    <location>
        <position position="200"/>
    </location>
</feature>
<feature type="binding site" evidence="12">
    <location>
        <position position="106"/>
    </location>
    <ligand>
        <name>pyridoxal 5'-phosphate</name>
        <dbReference type="ChEBI" id="CHEBI:597326"/>
    </ligand>
</feature>
<evidence type="ECO:0000256" key="10">
    <source>
        <dbReference type="ARBA" id="ARBA00047630"/>
    </source>
</evidence>
<organism evidence="15 16">
    <name type="scientific">Leptospira wolffii</name>
    <dbReference type="NCBI Taxonomy" id="409998"/>
    <lineage>
        <taxon>Bacteria</taxon>
        <taxon>Pseudomonadati</taxon>
        <taxon>Spirochaetota</taxon>
        <taxon>Spirochaetia</taxon>
        <taxon>Leptospirales</taxon>
        <taxon>Leptospiraceae</taxon>
        <taxon>Leptospira</taxon>
    </lineage>
</organism>
<feature type="binding site" evidence="12">
    <location>
        <begin position="80"/>
        <end position="81"/>
    </location>
    <ligand>
        <name>pyridoxal 5'-phosphate</name>
        <dbReference type="ChEBI" id="CHEBI:597326"/>
    </ligand>
</feature>
<protein>
    <recommendedName>
        <fullName evidence="12">Phosphoserine aminotransferase</fullName>
        <ecNumber evidence="12">2.6.1.52</ecNumber>
    </recommendedName>
    <alternativeName>
        <fullName evidence="12">Phosphohydroxythreonine aminotransferase</fullName>
        <shortName evidence="12">PSAT</shortName>
    </alternativeName>
</protein>
<feature type="binding site" evidence="12">
    <location>
        <position position="176"/>
    </location>
    <ligand>
        <name>pyridoxal 5'-phosphate</name>
        <dbReference type="ChEBI" id="CHEBI:597326"/>
    </ligand>
</feature>
<dbReference type="PANTHER" id="PTHR43247:SF1">
    <property type="entry name" value="PHOSPHOSERINE AMINOTRANSFERASE"/>
    <property type="match status" value="1"/>
</dbReference>
<dbReference type="PIRSF" id="PIRSF000525">
    <property type="entry name" value="SerC"/>
    <property type="match status" value="1"/>
</dbReference>
<dbReference type="NCBIfam" id="TIGR01364">
    <property type="entry name" value="serC_1"/>
    <property type="match status" value="1"/>
</dbReference>
<dbReference type="HAMAP" id="MF_00160">
    <property type="entry name" value="SerC_aminotrans_5"/>
    <property type="match status" value="1"/>
</dbReference>
<comment type="subunit">
    <text evidence="12">Homodimer.</text>
</comment>
<dbReference type="PANTHER" id="PTHR43247">
    <property type="entry name" value="PHOSPHOSERINE AMINOTRANSFERASE"/>
    <property type="match status" value="1"/>
</dbReference>
<dbReference type="InterPro" id="IPR000192">
    <property type="entry name" value="Aminotrans_V_dom"/>
</dbReference>
<dbReference type="Gene3D" id="3.40.640.10">
    <property type="entry name" value="Type I PLP-dependent aspartate aminotransferase-like (Major domain)"/>
    <property type="match status" value="1"/>
</dbReference>
<comment type="catalytic activity">
    <reaction evidence="10 12">
        <text>4-(phosphooxy)-L-threonine + 2-oxoglutarate = (R)-3-hydroxy-2-oxo-4-phosphooxybutanoate + L-glutamate</text>
        <dbReference type="Rhea" id="RHEA:16573"/>
        <dbReference type="ChEBI" id="CHEBI:16810"/>
        <dbReference type="ChEBI" id="CHEBI:29985"/>
        <dbReference type="ChEBI" id="CHEBI:58452"/>
        <dbReference type="ChEBI" id="CHEBI:58538"/>
        <dbReference type="EC" id="2.6.1.52"/>
    </reaction>
</comment>
<comment type="pathway">
    <text evidence="1 12">Cofactor biosynthesis; pyridoxine 5'-phosphate biosynthesis; pyridoxine 5'-phosphate from D-erythrose 4-phosphate: step 3/5.</text>
</comment>
<evidence type="ECO:0000256" key="7">
    <source>
        <dbReference type="ARBA" id="ARBA00022898"/>
    </source>
</evidence>
<name>A0A2M9ZEA9_9LEPT</name>
<dbReference type="PROSITE" id="PS00595">
    <property type="entry name" value="AA_TRANSFER_CLASS_5"/>
    <property type="match status" value="1"/>
</dbReference>
<keyword evidence="4 12" id="KW-0032">Aminotransferase</keyword>
<dbReference type="InterPro" id="IPR020578">
    <property type="entry name" value="Aminotrans_V_PyrdxlP_BS"/>
</dbReference>
<evidence type="ECO:0000256" key="3">
    <source>
        <dbReference type="ARBA" id="ARBA00006904"/>
    </source>
</evidence>
<feature type="binding site" evidence="12">
    <location>
        <begin position="241"/>
        <end position="242"/>
    </location>
    <ligand>
        <name>pyridoxal 5'-phosphate</name>
        <dbReference type="ChEBI" id="CHEBI:597326"/>
    </ligand>
</feature>
<evidence type="ECO:0000256" key="13">
    <source>
        <dbReference type="RuleBase" id="RU004505"/>
    </source>
</evidence>
<evidence type="ECO:0000256" key="9">
    <source>
        <dbReference type="ARBA" id="ARBA00023299"/>
    </source>
</evidence>
<dbReference type="UniPathway" id="UPA00244">
    <property type="reaction ID" value="UER00311"/>
</dbReference>
<keyword evidence="7 12" id="KW-0663">Pyridoxal phosphate</keyword>
<dbReference type="GO" id="GO:0005737">
    <property type="term" value="C:cytoplasm"/>
    <property type="evidence" value="ECO:0007669"/>
    <property type="project" value="UniProtKB-SubCell"/>
</dbReference>
<dbReference type="FunFam" id="3.90.1150.10:FF:000006">
    <property type="entry name" value="Phosphoserine aminotransferase"/>
    <property type="match status" value="1"/>
</dbReference>
<dbReference type="Gene3D" id="3.90.1150.10">
    <property type="entry name" value="Aspartate Aminotransferase, domain 1"/>
    <property type="match status" value="1"/>
</dbReference>
<dbReference type="InterPro" id="IPR022278">
    <property type="entry name" value="Pser_aminoTfrase"/>
</dbReference>
<evidence type="ECO:0000256" key="4">
    <source>
        <dbReference type="ARBA" id="ARBA00022576"/>
    </source>
</evidence>
<evidence type="ECO:0000313" key="16">
    <source>
        <dbReference type="Proteomes" id="UP000231912"/>
    </source>
</evidence>
<gene>
    <name evidence="12" type="primary">serC</name>
    <name evidence="15" type="ORF">CH371_00665</name>
</gene>
<dbReference type="AlphaFoldDB" id="A0A2M9ZEA9"/>
<dbReference type="EC" id="2.6.1.52" evidence="12"/>
<dbReference type="FunFam" id="3.40.640.10:FF:000010">
    <property type="entry name" value="Phosphoserine aminotransferase"/>
    <property type="match status" value="1"/>
</dbReference>
<evidence type="ECO:0000256" key="1">
    <source>
        <dbReference type="ARBA" id="ARBA00004915"/>
    </source>
</evidence>
<dbReference type="GO" id="GO:0008615">
    <property type="term" value="P:pyridoxine biosynthetic process"/>
    <property type="evidence" value="ECO:0007669"/>
    <property type="project" value="UniProtKB-UniRule"/>
</dbReference>
<keyword evidence="5 12" id="KW-0028">Amino-acid biosynthesis</keyword>
<keyword evidence="9 12" id="KW-0718">Serine biosynthesis</keyword>
<evidence type="ECO:0000256" key="6">
    <source>
        <dbReference type="ARBA" id="ARBA00022679"/>
    </source>
</evidence>
<dbReference type="InterPro" id="IPR015422">
    <property type="entry name" value="PyrdxlP-dep_Trfase_small"/>
</dbReference>
<comment type="subcellular location">
    <subcellularLocation>
        <location evidence="12">Cytoplasm</location>
    </subcellularLocation>
</comment>
<dbReference type="InterPro" id="IPR015424">
    <property type="entry name" value="PyrdxlP-dep_Trfase"/>
</dbReference>
<accession>A0A2M9ZEA9</accession>
<evidence type="ECO:0000313" key="15">
    <source>
        <dbReference type="EMBL" id="PJZ66657.1"/>
    </source>
</evidence>
<evidence type="ECO:0000256" key="2">
    <source>
        <dbReference type="ARBA" id="ARBA00005099"/>
    </source>
</evidence>
<evidence type="ECO:0000256" key="11">
    <source>
        <dbReference type="ARBA" id="ARBA00049007"/>
    </source>
</evidence>
<dbReference type="NCBIfam" id="NF003764">
    <property type="entry name" value="PRK05355.1"/>
    <property type="match status" value="1"/>
</dbReference>
<keyword evidence="6 12" id="KW-0808">Transferase</keyword>
<dbReference type="SUPFAM" id="SSF53383">
    <property type="entry name" value="PLP-dependent transferases"/>
    <property type="match status" value="1"/>
</dbReference>
<evidence type="ECO:0000256" key="8">
    <source>
        <dbReference type="ARBA" id="ARBA00023096"/>
    </source>
</evidence>
<dbReference type="EMBL" id="NPDT01000001">
    <property type="protein sequence ID" value="PJZ66657.1"/>
    <property type="molecule type" value="Genomic_DNA"/>
</dbReference>
<feature type="domain" description="Aminotransferase class V" evidence="14">
    <location>
        <begin position="8"/>
        <end position="351"/>
    </location>
</feature>
<comment type="similarity">
    <text evidence="3 12">Belongs to the class-V pyridoxal-phosphate-dependent aminotransferase family. SerC subfamily.</text>
</comment>
<comment type="caution">
    <text evidence="12">Lacks conserved residue(s) required for the propagation of feature annotation.</text>
</comment>
<feature type="binding site" evidence="12">
    <location>
        <position position="156"/>
    </location>
    <ligand>
        <name>pyridoxal 5'-phosphate</name>
        <dbReference type="ChEBI" id="CHEBI:597326"/>
    </ligand>
</feature>
<dbReference type="Proteomes" id="UP000231912">
    <property type="component" value="Unassembled WGS sequence"/>
</dbReference>
<comment type="pathway">
    <text evidence="2 12 13">Amino-acid biosynthesis; L-serine biosynthesis; L-serine from 3-phospho-D-glycerate: step 2/3.</text>
</comment>
<sequence length="364" mass="40712">MSDFERRIFNFYAGPAMLPTPVMEKAASEFLNYRRSGMSIMEVSHRGKLFEDVLDSALALLRELLSVPENYEIMFLSGGATLHFSALPLNLLKEGESADFVVTGIWAKKALEEAQRFNPVRKIYDGESHKYTEVPEIDDSMIGDDAKYLYITSNNTLLGSRYPRFPKVTKAPLVADMTSEILSRKIDISRFGAIFAGAQKNIGPSGLSVLIIRKDLIGRSGLTIPLMLDYGLIGKNKSMYNTPPTFSIYIAKLVFEWLKDLGGVDAIEKINEEKAKLLYDYLDTTSFYHAPVKPSSRSVMNVVFTLQDKNLESKFLAGAEERGLQGLEGHRLVGGLRASIYNSMPREGIVALIEYMKEFEKKAG</sequence>
<dbReference type="Pfam" id="PF00266">
    <property type="entry name" value="Aminotran_5"/>
    <property type="match status" value="1"/>
</dbReference>